<keyword evidence="4" id="KW-1185">Reference proteome</keyword>
<organism evidence="3 4">
    <name type="scientific">Ectocarpus siliculosus</name>
    <name type="common">Brown alga</name>
    <name type="synonym">Conferva siliculosa</name>
    <dbReference type="NCBI Taxonomy" id="2880"/>
    <lineage>
        <taxon>Eukaryota</taxon>
        <taxon>Sar</taxon>
        <taxon>Stramenopiles</taxon>
        <taxon>Ochrophyta</taxon>
        <taxon>PX clade</taxon>
        <taxon>Phaeophyceae</taxon>
        <taxon>Ectocarpales</taxon>
        <taxon>Ectocarpaceae</taxon>
        <taxon>Ectocarpus</taxon>
    </lineage>
</organism>
<feature type="region of interest" description="Disordered" evidence="1">
    <location>
        <begin position="171"/>
        <end position="196"/>
    </location>
</feature>
<dbReference type="PANTHER" id="PTHR12121">
    <property type="entry name" value="CARBON CATABOLITE REPRESSOR PROTEIN 4"/>
    <property type="match status" value="1"/>
</dbReference>
<gene>
    <name evidence="3" type="ORF">Esi_0519_0009</name>
</gene>
<dbReference type="eggNOG" id="KOG0620">
    <property type="taxonomic scope" value="Eukaryota"/>
</dbReference>
<dbReference type="GO" id="GO:0000175">
    <property type="term" value="F:3'-5'-RNA exonuclease activity"/>
    <property type="evidence" value="ECO:0007669"/>
    <property type="project" value="TreeGrafter"/>
</dbReference>
<dbReference type="STRING" id="2880.D7G3Q4"/>
<dbReference type="SUPFAM" id="SSF56219">
    <property type="entry name" value="DNase I-like"/>
    <property type="match status" value="1"/>
</dbReference>
<dbReference type="AlphaFoldDB" id="D7G3Q4"/>
<dbReference type="Pfam" id="PF03372">
    <property type="entry name" value="Exo_endo_phos"/>
    <property type="match status" value="1"/>
</dbReference>
<dbReference type="Proteomes" id="UP000002630">
    <property type="component" value="Unassembled WGS sequence"/>
</dbReference>
<protein>
    <recommendedName>
        <fullName evidence="2">Endonuclease/exonuclease/phosphatase domain-containing protein</fullName>
    </recommendedName>
</protein>
<dbReference type="InterPro" id="IPR036691">
    <property type="entry name" value="Endo/exonu/phosph_ase_sf"/>
</dbReference>
<dbReference type="InterPro" id="IPR050410">
    <property type="entry name" value="CCR4/nocturin_mRNA_transcr"/>
</dbReference>
<proteinExistence type="predicted"/>
<evidence type="ECO:0000256" key="1">
    <source>
        <dbReference type="SAM" id="MobiDB-lite"/>
    </source>
</evidence>
<sequence>MSPATRAGLSPNGSPKPKQGELSALQAAAQREIAAAAGAGAVDASTGVAVGHVSNYLSLRLDRPLEGCQLRPRVYVYSKLMTTTGVANKAYSNTDHRFQYTWSRGPERQVCANASCPRANSFSPLEWSKWALQGTRIQCVPCHKLRVPRHRSVFCNVTCFKEAWQSHRQHHEHVRRQQALATGKEQPPAASEFSLSPKKAVVVAGAGGEGEGGEDLLKPEEEEDVPINAQVMDEEEEWTKISADSLYTPKEEDVGHCLRLECRAVLPTGEEVCTPRMITTEPVLSTPPLPPRRSLVTVKGVGSGGGVRFRLCSYNLLAEIYATQQAYPYCDFWALSWGYRKTNLLRELLEAGADVLCLQEVQSDAYQQFFQPHLSEKGYDGLYKAKTREGAMGKVDGCAIFWRRAKFRLSENYTVSFNECARRAVAAMPGLPQEEGHHFLMRVSKDNVAQVAVLEVLQRPRGRQVPAAAAQLCVANTHLYSNPELPDVKLWQCNALLQELEGFVHSRQLPLLVWLLPCVAPECDSFSFVSSCLCCLTWCSSSDCSVAVGMSL</sequence>
<feature type="region of interest" description="Disordered" evidence="1">
    <location>
        <begin position="1"/>
        <end position="25"/>
    </location>
</feature>
<feature type="domain" description="Endonuclease/exonuclease/phosphatase" evidence="2">
    <location>
        <begin position="313"/>
        <end position="425"/>
    </location>
</feature>
<evidence type="ECO:0000313" key="3">
    <source>
        <dbReference type="EMBL" id="CBJ33581.1"/>
    </source>
</evidence>
<evidence type="ECO:0000259" key="2">
    <source>
        <dbReference type="Pfam" id="PF03372"/>
    </source>
</evidence>
<accession>D7G3Q4</accession>
<reference evidence="3 4" key="1">
    <citation type="journal article" date="2010" name="Nature">
        <title>The Ectocarpus genome and the independent evolution of multicellularity in brown algae.</title>
        <authorList>
            <person name="Cock J.M."/>
            <person name="Sterck L."/>
            <person name="Rouze P."/>
            <person name="Scornet D."/>
            <person name="Allen A.E."/>
            <person name="Amoutzias G."/>
            <person name="Anthouard V."/>
            <person name="Artiguenave F."/>
            <person name="Aury J.M."/>
            <person name="Badger J.H."/>
            <person name="Beszteri B."/>
            <person name="Billiau K."/>
            <person name="Bonnet E."/>
            <person name="Bothwell J.H."/>
            <person name="Bowler C."/>
            <person name="Boyen C."/>
            <person name="Brownlee C."/>
            <person name="Carrano C.J."/>
            <person name="Charrier B."/>
            <person name="Cho G.Y."/>
            <person name="Coelho S.M."/>
            <person name="Collen J."/>
            <person name="Corre E."/>
            <person name="Da Silva C."/>
            <person name="Delage L."/>
            <person name="Delaroque N."/>
            <person name="Dittami S.M."/>
            <person name="Doulbeau S."/>
            <person name="Elias M."/>
            <person name="Farnham G."/>
            <person name="Gachon C.M."/>
            <person name="Gschloessl B."/>
            <person name="Heesch S."/>
            <person name="Jabbari K."/>
            <person name="Jubin C."/>
            <person name="Kawai H."/>
            <person name="Kimura K."/>
            <person name="Kloareg B."/>
            <person name="Kupper F.C."/>
            <person name="Lang D."/>
            <person name="Le Bail A."/>
            <person name="Leblanc C."/>
            <person name="Lerouge P."/>
            <person name="Lohr M."/>
            <person name="Lopez P.J."/>
            <person name="Martens C."/>
            <person name="Maumus F."/>
            <person name="Michel G."/>
            <person name="Miranda-Saavedra D."/>
            <person name="Morales J."/>
            <person name="Moreau H."/>
            <person name="Motomura T."/>
            <person name="Nagasato C."/>
            <person name="Napoli C.A."/>
            <person name="Nelson D.R."/>
            <person name="Nyvall-Collen P."/>
            <person name="Peters A.F."/>
            <person name="Pommier C."/>
            <person name="Potin P."/>
            <person name="Poulain J."/>
            <person name="Quesneville H."/>
            <person name="Read B."/>
            <person name="Rensing S.A."/>
            <person name="Ritter A."/>
            <person name="Rousvoal S."/>
            <person name="Samanta M."/>
            <person name="Samson G."/>
            <person name="Schroeder D.C."/>
            <person name="Segurens B."/>
            <person name="Strittmatter M."/>
            <person name="Tonon T."/>
            <person name="Tregear J.W."/>
            <person name="Valentin K."/>
            <person name="von Dassow P."/>
            <person name="Yamagishi T."/>
            <person name="Van de Peer Y."/>
            <person name="Wincker P."/>
        </authorList>
    </citation>
    <scope>NUCLEOTIDE SEQUENCE [LARGE SCALE GENOMIC DNA]</scope>
    <source>
        <strain evidence="4">Ec32 / CCAP1310/4</strain>
    </source>
</reference>
<dbReference type="EMBL" id="FN649760">
    <property type="protein sequence ID" value="CBJ33581.1"/>
    <property type="molecule type" value="Genomic_DNA"/>
</dbReference>
<dbReference type="InterPro" id="IPR005135">
    <property type="entry name" value="Endo/exonuclease/phosphatase"/>
</dbReference>
<dbReference type="InParanoid" id="D7G3Q4"/>
<dbReference type="Gene3D" id="3.60.10.10">
    <property type="entry name" value="Endonuclease/exonuclease/phosphatase"/>
    <property type="match status" value="1"/>
</dbReference>
<dbReference type="PANTHER" id="PTHR12121:SF34">
    <property type="entry name" value="PROTEIN ANGEL"/>
    <property type="match status" value="1"/>
</dbReference>
<dbReference type="OrthoDB" id="428734at2759"/>
<name>D7G3Q4_ECTSI</name>
<evidence type="ECO:0000313" key="4">
    <source>
        <dbReference type="Proteomes" id="UP000002630"/>
    </source>
</evidence>